<name>F7PI59_9EURY</name>
<dbReference type="EMBL" id="HF571520">
    <property type="protein sequence ID" value="CCQ32196.1"/>
    <property type="molecule type" value="Genomic_DNA"/>
</dbReference>
<evidence type="ECO:0000313" key="5">
    <source>
        <dbReference type="Proteomes" id="UP000015381"/>
    </source>
</evidence>
<protein>
    <submittedName>
        <fullName evidence="3">Uncharacterized protein</fullName>
    </submittedName>
</protein>
<dbReference type="Proteomes" id="UP000003861">
    <property type="component" value="Unassembled WGS sequence"/>
</dbReference>
<dbReference type="PATRIC" id="fig|1033806.12.peg.43"/>
<dbReference type="Proteomes" id="UP000015381">
    <property type="component" value="Chromosome I"/>
</dbReference>
<reference evidence="3 4" key="2">
    <citation type="journal article" date="2013" name="PLoS ONE">
        <title>INDIGO - INtegrated Data Warehouse of MIcrobial GenOmes with Examples from the Red Sea Extremophiles.</title>
        <authorList>
            <person name="Alam I."/>
            <person name="Antunes A."/>
            <person name="Kamau A.A."/>
            <person name="Ba Alawi W."/>
            <person name="Kalkatawi M."/>
            <person name="Stingl U."/>
            <person name="Bajic V.B."/>
        </authorList>
    </citation>
    <scope>NUCLEOTIDE SEQUENCE [LARGE SCALE GENOMIC DNA]</scope>
    <source>
        <strain evidence="3 4">SARL4B</strain>
    </source>
</reference>
<evidence type="ECO:0000313" key="2">
    <source>
        <dbReference type="EMBL" id="CCQ32196.1"/>
    </source>
</evidence>
<feature type="region of interest" description="Disordered" evidence="1">
    <location>
        <begin position="188"/>
        <end position="211"/>
    </location>
</feature>
<dbReference type="GeneID" id="23798619"/>
<proteinExistence type="predicted"/>
<evidence type="ECO:0000313" key="3">
    <source>
        <dbReference type="EMBL" id="ERJ06654.1"/>
    </source>
</evidence>
<evidence type="ECO:0000256" key="1">
    <source>
        <dbReference type="SAM" id="MobiDB-lite"/>
    </source>
</evidence>
<dbReference type="KEGG" id="hti:HTIA_0044"/>
<dbReference type="HOGENOM" id="CLU_1302602_0_0_2"/>
<dbReference type="STRING" id="1033806.HTIA_0044"/>
<reference evidence="2 5" key="3">
    <citation type="journal article" date="2014" name="Environ. Microbiol.">
        <title>Halorhabdus tiamatea: proteogenomics and glycosidase activity measurements identify the first cultivated euryarchaeon from a deep-sea anoxic brine lake as potential polysaccharide degrader.</title>
        <authorList>
            <person name="Werner J."/>
            <person name="Ferrer M."/>
            <person name="Michel G."/>
            <person name="Mann A.J."/>
            <person name="Huang S."/>
            <person name="Juarez S."/>
            <person name="Ciordia S."/>
            <person name="Albar J.P."/>
            <person name="Alcaide M."/>
            <person name="La Cono V."/>
            <person name="Yakimov M.M."/>
            <person name="Antunes A."/>
            <person name="Taborda M."/>
            <person name="Da Costa M.S."/>
            <person name="Amann R.I."/>
            <person name="Gloeckner F.O."/>
            <person name="Golyshina O.V."/>
            <person name="Golyshin P.N."/>
            <person name="Teeling H."/>
        </authorList>
    </citation>
    <scope>NUCLEOTIDE SEQUENCE [LARGE SCALE GENOMIC DNA]</scope>
    <source>
        <strain evidence="5">SARL4B</strain>
        <strain evidence="2">Type strain: SARL4B</strain>
    </source>
</reference>
<evidence type="ECO:0000313" key="4">
    <source>
        <dbReference type="Proteomes" id="UP000003861"/>
    </source>
</evidence>
<feature type="region of interest" description="Disordered" evidence="1">
    <location>
        <begin position="27"/>
        <end position="104"/>
    </location>
</feature>
<keyword evidence="5" id="KW-1185">Reference proteome</keyword>
<sequence>MNRRSVIVGGLTSLAAVGGIGTAVLGSEASEEGKRPDEQNGTVTPTGDASAGGQPATPTRTPADRVAPAQESESAGEANQTDTAESDRSNAGGSICLNPGESRDGTLTVAVTESSFVSAGTNFVTENIEARVTEIDPSPNATLESDPPIWSWSQDATVSISYTVSVSDDIEPGTYTVPVSIKDELSLEGDSPERRADVHIVVRSPDADCHP</sequence>
<dbReference type="EMBL" id="AFNT02000012">
    <property type="protein sequence ID" value="ERJ06654.1"/>
    <property type="molecule type" value="Genomic_DNA"/>
</dbReference>
<organism evidence="3 4">
    <name type="scientific">Halorhabdus tiamatea SARL4B</name>
    <dbReference type="NCBI Taxonomy" id="1033806"/>
    <lineage>
        <taxon>Archaea</taxon>
        <taxon>Methanobacteriati</taxon>
        <taxon>Methanobacteriota</taxon>
        <taxon>Stenosarchaea group</taxon>
        <taxon>Halobacteria</taxon>
        <taxon>Halobacteriales</taxon>
        <taxon>Haloarculaceae</taxon>
        <taxon>Halorhabdus</taxon>
    </lineage>
</organism>
<feature type="compositionally biased region" description="Polar residues" evidence="1">
    <location>
        <begin position="71"/>
        <end position="83"/>
    </location>
</feature>
<accession>F7PI59</accession>
<reference evidence="3 4" key="1">
    <citation type="journal article" date="2011" name="J. Bacteriol.">
        <title>Genome sequence of Halorhabdus tiamatea, the first archaeon isolated from a deep-sea anoxic brine lake.</title>
        <authorList>
            <person name="Antunes A."/>
            <person name="Alam I."/>
            <person name="Bajic V.B."/>
            <person name="Stingl U."/>
        </authorList>
    </citation>
    <scope>NUCLEOTIDE SEQUENCE [LARGE SCALE GENOMIC DNA]</scope>
    <source>
        <strain evidence="3 4">SARL4B</strain>
    </source>
</reference>
<dbReference type="AlphaFoldDB" id="F7PI59"/>
<gene>
    <name evidence="3" type="ORF">HLRTI_001365</name>
    <name evidence="2" type="ORF">HTIA_0044</name>
</gene>
<dbReference type="RefSeq" id="WP_008525242.1">
    <property type="nucleotide sequence ID" value="NC_021921.1"/>
</dbReference>
<dbReference type="OrthoDB" id="325292at2157"/>